<dbReference type="Pfam" id="PF00282">
    <property type="entry name" value="Pyridoxal_deC"/>
    <property type="match status" value="1"/>
</dbReference>
<evidence type="ECO:0000256" key="5">
    <source>
        <dbReference type="ARBA" id="ARBA00023239"/>
    </source>
</evidence>
<keyword evidence="5 6" id="KW-0456">Lyase</keyword>
<keyword evidence="7" id="KW-0808">Transferase</keyword>
<gene>
    <name evidence="7" type="ORF">JQC72_11835</name>
</gene>
<dbReference type="Gene3D" id="1.20.1340.10">
    <property type="entry name" value="dopa decarboxylase, N-terminal domain"/>
    <property type="match status" value="1"/>
</dbReference>
<evidence type="ECO:0000256" key="4">
    <source>
        <dbReference type="ARBA" id="ARBA00022898"/>
    </source>
</evidence>
<accession>A0ABS2WKV3</accession>
<dbReference type="GO" id="GO:0008483">
    <property type="term" value="F:transaminase activity"/>
    <property type="evidence" value="ECO:0007669"/>
    <property type="project" value="UniProtKB-KW"/>
</dbReference>
<dbReference type="Gene3D" id="3.90.1150.10">
    <property type="entry name" value="Aspartate Aminotransferase, domain 1"/>
    <property type="match status" value="1"/>
</dbReference>
<evidence type="ECO:0000256" key="6">
    <source>
        <dbReference type="RuleBase" id="RU000382"/>
    </source>
</evidence>
<name>A0ABS2WKV3_9BACL</name>
<evidence type="ECO:0000256" key="1">
    <source>
        <dbReference type="ARBA" id="ARBA00001933"/>
    </source>
</evidence>
<dbReference type="InterPro" id="IPR015422">
    <property type="entry name" value="PyrdxlP-dep_Trfase_small"/>
</dbReference>
<dbReference type="Proteomes" id="UP001177120">
    <property type="component" value="Unassembled WGS sequence"/>
</dbReference>
<dbReference type="Gene3D" id="3.40.640.10">
    <property type="entry name" value="Type I PLP-dependent aspartate aminotransferase-like (Major domain)"/>
    <property type="match status" value="1"/>
</dbReference>
<dbReference type="InterPro" id="IPR015424">
    <property type="entry name" value="PyrdxlP-dep_Trfase"/>
</dbReference>
<proteinExistence type="inferred from homology"/>
<dbReference type="InterPro" id="IPR015421">
    <property type="entry name" value="PyrdxlP-dep_Trfase_major"/>
</dbReference>
<sequence length="472" mass="53086">MNEKLHFTPEEMRKMGYQVVDRIVDHLCQLPDKPVTRNSSPAQLEKALGESLPEQGISFEKIMQQLDEVVFSQIMHLDHPRFFAFVPGPSNYIGTLATFLASGLNVFAGTWLEASGPAQVERVTVDWIARLFGLPKTAGGLFVSGGSMANLTALAVARQVKLGGPSERATVYFSDQTHSSVERALKILGFRQEQIRRIPSDEAFRLSAPELEVQIQKDRSQGKQPFCVIANAGTTNTGAVDPLETLVKICNREGLWLHADGAYGAPAILSDQGRKLLKGIESVDSLTIDPHKWLFQPYDTGCILVRDSQHLKMTFHILPEYLRDVEGKETEVNFCDYGIELTRSFRALRLWMSFKMFGIESFRRAVSHGLEMAETAEKTLRRSLYWDVVSPAQLGVVTFRFAPDSMHEEMIDKVQQQIVNRMIREGYAMVSTTELKGRTVLRLCTINPRTTKEDIQNTIQKMEGIGREIYGI</sequence>
<evidence type="ECO:0000256" key="2">
    <source>
        <dbReference type="ARBA" id="ARBA00009533"/>
    </source>
</evidence>
<evidence type="ECO:0000313" key="8">
    <source>
        <dbReference type="Proteomes" id="UP001177120"/>
    </source>
</evidence>
<dbReference type="SUPFAM" id="SSF53383">
    <property type="entry name" value="PLP-dependent transferases"/>
    <property type="match status" value="1"/>
</dbReference>
<evidence type="ECO:0000256" key="3">
    <source>
        <dbReference type="ARBA" id="ARBA00022793"/>
    </source>
</evidence>
<keyword evidence="8" id="KW-1185">Reference proteome</keyword>
<evidence type="ECO:0000313" key="7">
    <source>
        <dbReference type="EMBL" id="MBN2910192.1"/>
    </source>
</evidence>
<dbReference type="InterPro" id="IPR002129">
    <property type="entry name" value="PyrdxlP-dep_de-COase"/>
</dbReference>
<keyword evidence="3" id="KW-0210">Decarboxylase</keyword>
<reference evidence="7" key="1">
    <citation type="journal article" date="2024" name="Int. J. Syst. Evol. Microbiol.">
        <title>Polycladomyces zharkentensis sp. nov., a novel thermophilic cellulose- and starch-degrading member of the Bacillota from a geothermal aquifer in Kazakhstan.</title>
        <authorList>
            <person name="Mashzhan A."/>
            <person name="Kistaubayeva A."/>
            <person name="Javier-Lopez R."/>
            <person name="Bissenova U."/>
            <person name="Bissenbay A."/>
            <person name="Birkeland N.K."/>
        </authorList>
    </citation>
    <scope>NUCLEOTIDE SEQUENCE</scope>
    <source>
        <strain evidence="7">ZKZ2T</strain>
    </source>
</reference>
<dbReference type="PRINTS" id="PR00800">
    <property type="entry name" value="YHDCRBOXLASE"/>
</dbReference>
<comment type="similarity">
    <text evidence="2 6">Belongs to the group II decarboxylase family.</text>
</comment>
<keyword evidence="4 6" id="KW-0663">Pyridoxal phosphate</keyword>
<keyword evidence="7" id="KW-0032">Aminotransferase</keyword>
<protein>
    <submittedName>
        <fullName evidence="7">Aminotransferase class V-fold PLP-dependent enzyme</fullName>
    </submittedName>
</protein>
<dbReference type="RefSeq" id="WP_205495896.1">
    <property type="nucleotide sequence ID" value="NZ_JAFHAP010000010.1"/>
</dbReference>
<dbReference type="InterPro" id="IPR010977">
    <property type="entry name" value="Aromatic_deC"/>
</dbReference>
<dbReference type="PANTHER" id="PTHR11999:SF70">
    <property type="entry name" value="MIP05841P"/>
    <property type="match status" value="1"/>
</dbReference>
<dbReference type="EMBL" id="JAFHAP010000010">
    <property type="protein sequence ID" value="MBN2910192.1"/>
    <property type="molecule type" value="Genomic_DNA"/>
</dbReference>
<comment type="cofactor">
    <cofactor evidence="1 6">
        <name>pyridoxal 5'-phosphate</name>
        <dbReference type="ChEBI" id="CHEBI:597326"/>
    </cofactor>
</comment>
<comment type="caution">
    <text evidence="7">The sequence shown here is derived from an EMBL/GenBank/DDBJ whole genome shotgun (WGS) entry which is preliminary data.</text>
</comment>
<organism evidence="7 8">
    <name type="scientific">Polycladomyces zharkentensis</name>
    <dbReference type="NCBI Taxonomy" id="2807616"/>
    <lineage>
        <taxon>Bacteria</taxon>
        <taxon>Bacillati</taxon>
        <taxon>Bacillota</taxon>
        <taxon>Bacilli</taxon>
        <taxon>Bacillales</taxon>
        <taxon>Thermoactinomycetaceae</taxon>
        <taxon>Polycladomyces</taxon>
    </lineage>
</organism>
<dbReference type="PANTHER" id="PTHR11999">
    <property type="entry name" value="GROUP II PYRIDOXAL-5-PHOSPHATE DECARBOXYLASE"/>
    <property type="match status" value="1"/>
</dbReference>